<dbReference type="PANTHER" id="PTHR24171">
    <property type="entry name" value="ANKYRIN REPEAT DOMAIN-CONTAINING PROTEIN 39-RELATED"/>
    <property type="match status" value="1"/>
</dbReference>
<evidence type="ECO:0000256" key="1">
    <source>
        <dbReference type="ARBA" id="ARBA00022737"/>
    </source>
</evidence>
<evidence type="ECO:0000256" key="3">
    <source>
        <dbReference type="PROSITE-ProRule" id="PRU00023"/>
    </source>
</evidence>
<protein>
    <recommendedName>
        <fullName evidence="6">Reverse transcriptase domain-containing protein</fullName>
    </recommendedName>
</protein>
<organism evidence="4 5">
    <name type="scientific">Artemia franciscana</name>
    <name type="common">Brine shrimp</name>
    <name type="synonym">Artemia sanfranciscana</name>
    <dbReference type="NCBI Taxonomy" id="6661"/>
    <lineage>
        <taxon>Eukaryota</taxon>
        <taxon>Metazoa</taxon>
        <taxon>Ecdysozoa</taxon>
        <taxon>Arthropoda</taxon>
        <taxon>Crustacea</taxon>
        <taxon>Branchiopoda</taxon>
        <taxon>Anostraca</taxon>
        <taxon>Artemiidae</taxon>
        <taxon>Artemia</taxon>
    </lineage>
</organism>
<dbReference type="AlphaFoldDB" id="A0AA88H8C9"/>
<evidence type="ECO:0008006" key="6">
    <source>
        <dbReference type="Google" id="ProtNLM"/>
    </source>
</evidence>
<evidence type="ECO:0000256" key="2">
    <source>
        <dbReference type="ARBA" id="ARBA00023043"/>
    </source>
</evidence>
<dbReference type="SUPFAM" id="SSF48403">
    <property type="entry name" value="Ankyrin repeat"/>
    <property type="match status" value="1"/>
</dbReference>
<accession>A0AA88H8C9</accession>
<keyword evidence="5" id="KW-1185">Reference proteome</keyword>
<evidence type="ECO:0000313" key="4">
    <source>
        <dbReference type="EMBL" id="KAK2705469.1"/>
    </source>
</evidence>
<dbReference type="Proteomes" id="UP001187531">
    <property type="component" value="Unassembled WGS sequence"/>
</dbReference>
<dbReference type="PRINTS" id="PR01415">
    <property type="entry name" value="ANKYRIN"/>
</dbReference>
<feature type="repeat" description="ANK" evidence="3">
    <location>
        <begin position="200"/>
        <end position="232"/>
    </location>
</feature>
<feature type="repeat" description="ANK" evidence="3">
    <location>
        <begin position="233"/>
        <end position="265"/>
    </location>
</feature>
<dbReference type="SMART" id="SM00248">
    <property type="entry name" value="ANK"/>
    <property type="match status" value="9"/>
</dbReference>
<feature type="repeat" description="ANK" evidence="3">
    <location>
        <begin position="104"/>
        <end position="136"/>
    </location>
</feature>
<dbReference type="Gene3D" id="1.25.40.20">
    <property type="entry name" value="Ankyrin repeat-containing domain"/>
    <property type="match status" value="2"/>
</dbReference>
<feature type="repeat" description="ANK" evidence="3">
    <location>
        <begin position="38"/>
        <end position="70"/>
    </location>
</feature>
<dbReference type="Pfam" id="PF12796">
    <property type="entry name" value="Ank_2"/>
    <property type="match status" value="4"/>
</dbReference>
<feature type="repeat" description="ANK" evidence="3">
    <location>
        <begin position="165"/>
        <end position="199"/>
    </location>
</feature>
<keyword evidence="2 3" id="KW-0040">ANK repeat</keyword>
<reference evidence="4" key="1">
    <citation type="submission" date="2023-07" db="EMBL/GenBank/DDBJ databases">
        <title>Chromosome-level genome assembly of Artemia franciscana.</title>
        <authorList>
            <person name="Jo E."/>
        </authorList>
    </citation>
    <scope>NUCLEOTIDE SEQUENCE</scope>
    <source>
        <tissue evidence="4">Whole body</tissue>
    </source>
</reference>
<dbReference type="PROSITE" id="PS50088">
    <property type="entry name" value="ANK_REPEAT"/>
    <property type="match status" value="6"/>
</dbReference>
<feature type="repeat" description="ANK" evidence="3">
    <location>
        <begin position="71"/>
        <end position="103"/>
    </location>
</feature>
<dbReference type="InterPro" id="IPR002110">
    <property type="entry name" value="Ankyrin_rpt"/>
</dbReference>
<gene>
    <name evidence="4" type="ORF">QYM36_015755</name>
</gene>
<dbReference type="PROSITE" id="PS50297">
    <property type="entry name" value="ANK_REP_REGION"/>
    <property type="match status" value="4"/>
</dbReference>
<dbReference type="InterPro" id="IPR036770">
    <property type="entry name" value="Ankyrin_rpt-contain_sf"/>
</dbReference>
<dbReference type="EMBL" id="JAVRJZ010000020">
    <property type="protein sequence ID" value="KAK2705469.1"/>
    <property type="molecule type" value="Genomic_DNA"/>
</dbReference>
<comment type="caution">
    <text evidence="4">The sequence shown here is derived from an EMBL/GenBank/DDBJ whole genome shotgun (WGS) entry which is preliminary data.</text>
</comment>
<evidence type="ECO:0000313" key="5">
    <source>
        <dbReference type="Proteomes" id="UP001187531"/>
    </source>
</evidence>
<name>A0AA88H8C9_ARTSF</name>
<keyword evidence="1" id="KW-0677">Repeat</keyword>
<sequence length="623" mass="69195">MMPYMMPDALYDAVGENQMHMIEYLLEKGAKPNKKNHKGVTMLHDAAFIRNLKICELLLSKGVIIDAFDSENKTALHFAASEDNLEICQLLISKVATLDALDSDNNTALFYVFSENQIHLIEYLLEKGANPKNKNHKCFAAQKGNSEICQLLVSKGATVDALNSDNRTALFYPVLMNQIHILMIEYLLEKGADTNAKDHKCNTVLHGSAFIGNLEICELLVSKGATIRVLDSDNRTASHFAASEGNLEICQLLVSKGVTIDVLDSDNKTAKFYAAAMNQIHEKEYLLEKRTNPNAKNHKCQLIKAKSVVRPLSELSGSKSGGLDGVTANPIKHGGPSLICLLTILFNGFLNHCYVSDSLTDVCLIPTPKSNAGDMASLSNYRPIALAATISKPFEKCLYSLISPQIDSSQHQFCPVLACFADAKSAFDRVNPEKLLDKIDTKGVDRRIIRTLQSWFEGQNFKIKWLLHLSYADDLVILAPTVAALNHLLSICFEFASANDIVFNTAKTQCMAFIPRGTPLKHIPMAWLSGVSLSFVGSYKYLEFTVAPTLSDELYVKALSRSLCCRANLLIRKFGSCDPSVRYFLFRAYCTPLYDLVFVLSLSVRCQNSLRVCYNNDDFSIFL</sequence>
<proteinExistence type="predicted"/>
<dbReference type="PANTHER" id="PTHR24171:SF9">
    <property type="entry name" value="ANKYRIN REPEAT DOMAIN-CONTAINING PROTEIN 39"/>
    <property type="match status" value="1"/>
</dbReference>